<dbReference type="Pfam" id="PF22624">
    <property type="entry name" value="AASDHPPT_N"/>
    <property type="match status" value="1"/>
</dbReference>
<evidence type="ECO:0000256" key="1">
    <source>
        <dbReference type="ARBA" id="ARBA00010990"/>
    </source>
</evidence>
<keyword evidence="6" id="KW-1185">Reference proteome</keyword>
<dbReference type="EMBL" id="PYAW01000004">
    <property type="protein sequence ID" value="PSL45604.1"/>
    <property type="molecule type" value="Genomic_DNA"/>
</dbReference>
<dbReference type="InterPro" id="IPR055066">
    <property type="entry name" value="AASDHPPT_N"/>
</dbReference>
<dbReference type="PANTHER" id="PTHR12215:SF10">
    <property type="entry name" value="L-AMINOADIPATE-SEMIALDEHYDE DEHYDROGENASE-PHOSPHOPANTETHEINYL TRANSFERASE"/>
    <property type="match status" value="1"/>
</dbReference>
<comment type="caution">
    <text evidence="5">The sequence shown here is derived from an EMBL/GenBank/DDBJ whole genome shotgun (WGS) entry which is preliminary data.</text>
</comment>
<feature type="domain" description="4'-phosphopantetheinyl transferase N-terminal" evidence="4">
    <location>
        <begin position="17"/>
        <end position="97"/>
    </location>
</feature>
<sequence length="221" mass="25427">MSHLLYYSRFDTPLPAQQFLYLLNKMPDKIKERVVKFKRWQDAHASLLGKHLLLHAMSDLGYDISLNDLQYTQYDRPFIANNADFNISHSGTLVVCVISNDGRIGIDIEEKKPIDITDFNNQFSPEEWSIITQSQPATDSFYDYWSSKEAILKADGIGISVALSALNTANRKEVDFNNQKWYLLRVDDFPDYACHIACNVFSSNYHLHQIDFHTATLHSSL</sequence>
<dbReference type="AlphaFoldDB" id="A0A2P8HH87"/>
<gene>
    <name evidence="5" type="ORF">CLV51_104310</name>
</gene>
<dbReference type="InterPro" id="IPR008278">
    <property type="entry name" value="4-PPantetheinyl_Trfase_dom"/>
</dbReference>
<dbReference type="RefSeq" id="WP_106529923.1">
    <property type="nucleotide sequence ID" value="NZ_PYAW01000004.1"/>
</dbReference>
<evidence type="ECO:0000256" key="2">
    <source>
        <dbReference type="ARBA" id="ARBA00022679"/>
    </source>
</evidence>
<dbReference type="Proteomes" id="UP000240971">
    <property type="component" value="Unassembled WGS sequence"/>
</dbReference>
<accession>A0A2P8HH87</accession>
<evidence type="ECO:0000259" key="4">
    <source>
        <dbReference type="Pfam" id="PF22624"/>
    </source>
</evidence>
<dbReference type="InterPro" id="IPR037143">
    <property type="entry name" value="4-PPantetheinyl_Trfase_dom_sf"/>
</dbReference>
<dbReference type="Gene3D" id="3.90.470.20">
    <property type="entry name" value="4'-phosphopantetheinyl transferase domain"/>
    <property type="match status" value="2"/>
</dbReference>
<comment type="similarity">
    <text evidence="1">Belongs to the P-Pant transferase superfamily. Gsp/Sfp/HetI/AcpT family.</text>
</comment>
<proteinExistence type="inferred from homology"/>
<evidence type="ECO:0000313" key="6">
    <source>
        <dbReference type="Proteomes" id="UP000240971"/>
    </source>
</evidence>
<dbReference type="GO" id="GO:0008897">
    <property type="term" value="F:holo-[acyl-carrier-protein] synthase activity"/>
    <property type="evidence" value="ECO:0007669"/>
    <property type="project" value="InterPro"/>
</dbReference>
<protein>
    <submittedName>
        <fullName evidence="5">4'-phosphopantetheinyl transferase</fullName>
    </submittedName>
</protein>
<dbReference type="InterPro" id="IPR050559">
    <property type="entry name" value="P-Pant_transferase_sf"/>
</dbReference>
<dbReference type="GO" id="GO:0005829">
    <property type="term" value="C:cytosol"/>
    <property type="evidence" value="ECO:0007669"/>
    <property type="project" value="TreeGrafter"/>
</dbReference>
<dbReference type="GO" id="GO:0019878">
    <property type="term" value="P:lysine biosynthetic process via aminoadipic acid"/>
    <property type="evidence" value="ECO:0007669"/>
    <property type="project" value="TreeGrafter"/>
</dbReference>
<reference evidence="5 6" key="1">
    <citation type="submission" date="2018-03" db="EMBL/GenBank/DDBJ databases">
        <title>Genomic Encyclopedia of Archaeal and Bacterial Type Strains, Phase II (KMG-II): from individual species to whole genera.</title>
        <authorList>
            <person name="Goeker M."/>
        </authorList>
    </citation>
    <scope>NUCLEOTIDE SEQUENCE [LARGE SCALE GENOMIC DNA]</scope>
    <source>
        <strain evidence="5 6">DSM 24859</strain>
    </source>
</reference>
<evidence type="ECO:0000259" key="3">
    <source>
        <dbReference type="Pfam" id="PF01648"/>
    </source>
</evidence>
<dbReference type="SUPFAM" id="SSF56214">
    <property type="entry name" value="4'-phosphopantetheinyl transferase"/>
    <property type="match status" value="2"/>
</dbReference>
<organism evidence="5 6">
    <name type="scientific">Chitinophaga niastensis</name>
    <dbReference type="NCBI Taxonomy" id="536980"/>
    <lineage>
        <taxon>Bacteria</taxon>
        <taxon>Pseudomonadati</taxon>
        <taxon>Bacteroidota</taxon>
        <taxon>Chitinophagia</taxon>
        <taxon>Chitinophagales</taxon>
        <taxon>Chitinophagaceae</taxon>
        <taxon>Chitinophaga</taxon>
    </lineage>
</organism>
<dbReference type="PANTHER" id="PTHR12215">
    <property type="entry name" value="PHOSPHOPANTETHEINE TRANSFERASE"/>
    <property type="match status" value="1"/>
</dbReference>
<feature type="domain" description="4'-phosphopantetheinyl transferase" evidence="3">
    <location>
        <begin position="103"/>
        <end position="170"/>
    </location>
</feature>
<dbReference type="OrthoDB" id="9808281at2"/>
<keyword evidence="2 5" id="KW-0808">Transferase</keyword>
<dbReference type="Pfam" id="PF01648">
    <property type="entry name" value="ACPS"/>
    <property type="match status" value="1"/>
</dbReference>
<evidence type="ECO:0000313" key="5">
    <source>
        <dbReference type="EMBL" id="PSL45604.1"/>
    </source>
</evidence>
<name>A0A2P8HH87_CHINA</name>
<dbReference type="GO" id="GO:0000287">
    <property type="term" value="F:magnesium ion binding"/>
    <property type="evidence" value="ECO:0007669"/>
    <property type="project" value="InterPro"/>
</dbReference>